<comment type="function">
    <text evidence="4">Nucleoside triphosphate pyrophosphatase. May have a dual role in cell division arrest and in preventing the incorporation of modified nucleotides into cellular nucleic acids.</text>
</comment>
<dbReference type="AlphaFoldDB" id="A0A128EJJ5"/>
<evidence type="ECO:0000256" key="2">
    <source>
        <dbReference type="ARBA" id="ARBA00022801"/>
    </source>
</evidence>
<keyword evidence="4" id="KW-0963">Cytoplasm</keyword>
<dbReference type="Proteomes" id="UP000069632">
    <property type="component" value="Unassembled WGS sequence"/>
</dbReference>
<dbReference type="PIRSF" id="PIRSF006305">
    <property type="entry name" value="Maf"/>
    <property type="match status" value="1"/>
</dbReference>
<comment type="caution">
    <text evidence="4">Lacks conserved residue(s) required for the propagation of feature annotation.</text>
</comment>
<evidence type="ECO:0000313" key="6">
    <source>
        <dbReference type="Proteomes" id="UP000069632"/>
    </source>
</evidence>
<name>A0A128EJJ5_9BACT</name>
<comment type="catalytic activity">
    <reaction evidence="4">
        <text>a 2'-deoxyribonucleoside 5'-triphosphate + H2O = a 2'-deoxyribonucleoside 5'-phosphate + diphosphate + H(+)</text>
        <dbReference type="Rhea" id="RHEA:44644"/>
        <dbReference type="ChEBI" id="CHEBI:15377"/>
        <dbReference type="ChEBI" id="CHEBI:15378"/>
        <dbReference type="ChEBI" id="CHEBI:33019"/>
        <dbReference type="ChEBI" id="CHEBI:61560"/>
        <dbReference type="ChEBI" id="CHEBI:65317"/>
        <dbReference type="EC" id="3.6.1.9"/>
    </reaction>
</comment>
<accession>A0A128EJJ5</accession>
<dbReference type="Gene3D" id="3.90.950.10">
    <property type="match status" value="1"/>
</dbReference>
<dbReference type="InterPro" id="IPR003697">
    <property type="entry name" value="Maf-like"/>
</dbReference>
<evidence type="ECO:0000256" key="4">
    <source>
        <dbReference type="HAMAP-Rule" id="MF_00528"/>
    </source>
</evidence>
<dbReference type="EMBL" id="FIZP01000002">
    <property type="protein sequence ID" value="CZE47007.1"/>
    <property type="molecule type" value="Genomic_DNA"/>
</dbReference>
<dbReference type="GO" id="GO:0009117">
    <property type="term" value="P:nucleotide metabolic process"/>
    <property type="evidence" value="ECO:0007669"/>
    <property type="project" value="UniProtKB-KW"/>
</dbReference>
<proteinExistence type="inferred from homology"/>
<comment type="subcellular location">
    <subcellularLocation>
        <location evidence="4">Cytoplasm</location>
    </subcellularLocation>
</comment>
<dbReference type="GO" id="GO:0005737">
    <property type="term" value="C:cytoplasm"/>
    <property type="evidence" value="ECO:0007669"/>
    <property type="project" value="UniProtKB-SubCell"/>
</dbReference>
<dbReference type="RefSeq" id="WP_075494774.1">
    <property type="nucleotide sequence ID" value="NZ_CP053844.1"/>
</dbReference>
<dbReference type="GO" id="GO:0047429">
    <property type="term" value="F:nucleoside triphosphate diphosphatase activity"/>
    <property type="evidence" value="ECO:0007669"/>
    <property type="project" value="UniProtKB-EC"/>
</dbReference>
<feature type="active site" description="Proton acceptor" evidence="4">
    <location>
        <position position="68"/>
    </location>
</feature>
<dbReference type="HAMAP" id="MF_00528">
    <property type="entry name" value="Maf"/>
    <property type="match status" value="1"/>
</dbReference>
<sequence length="180" mass="20233">MIYLASSSPTRAKILKDYGVEFTQIPFSYDESIIAKADPLTYAYEIVNLKHKQFCAAHKELKNTLFADSCVVVNNEIYGKAQNEEEAYKMLKAQSQNEASVISAMMFDGDNFNLLNLSITTYKFSKFNEDDLSNYLKSGDYKGKAGAMMIEGFNKKYILSQKGNTSTAMGLNVEILKAYL</sequence>
<comment type="similarity">
    <text evidence="4">Belongs to the Maf family.</text>
</comment>
<dbReference type="Pfam" id="PF02545">
    <property type="entry name" value="Maf"/>
    <property type="match status" value="1"/>
</dbReference>
<keyword evidence="6" id="KW-1185">Reference proteome</keyword>
<evidence type="ECO:0000256" key="1">
    <source>
        <dbReference type="ARBA" id="ARBA00001968"/>
    </source>
</evidence>
<comment type="catalytic activity">
    <reaction evidence="4">
        <text>a ribonucleoside 5'-triphosphate + H2O = a ribonucleoside 5'-phosphate + diphosphate + H(+)</text>
        <dbReference type="Rhea" id="RHEA:23996"/>
        <dbReference type="ChEBI" id="CHEBI:15377"/>
        <dbReference type="ChEBI" id="CHEBI:15378"/>
        <dbReference type="ChEBI" id="CHEBI:33019"/>
        <dbReference type="ChEBI" id="CHEBI:58043"/>
        <dbReference type="ChEBI" id="CHEBI:61557"/>
        <dbReference type="EC" id="3.6.1.9"/>
    </reaction>
</comment>
<evidence type="ECO:0000256" key="3">
    <source>
        <dbReference type="ARBA" id="ARBA00023080"/>
    </source>
</evidence>
<evidence type="ECO:0000313" key="5">
    <source>
        <dbReference type="EMBL" id="CZE47007.1"/>
    </source>
</evidence>
<organism evidence="5 6">
    <name type="scientific">Campylobacter geochelonis</name>
    <dbReference type="NCBI Taxonomy" id="1780362"/>
    <lineage>
        <taxon>Bacteria</taxon>
        <taxon>Pseudomonadati</taxon>
        <taxon>Campylobacterota</taxon>
        <taxon>Epsilonproteobacteria</taxon>
        <taxon>Campylobacterales</taxon>
        <taxon>Campylobacteraceae</taxon>
        <taxon>Campylobacter</taxon>
    </lineage>
</organism>
<keyword evidence="2 4" id="KW-0378">Hydrolase</keyword>
<dbReference type="PANTHER" id="PTHR43213">
    <property type="entry name" value="BIFUNCTIONAL DTTP/UTP PYROPHOSPHATASE/METHYLTRANSFERASE PROTEIN-RELATED"/>
    <property type="match status" value="1"/>
</dbReference>
<keyword evidence="3 4" id="KW-0546">Nucleotide metabolism</keyword>
<dbReference type="EC" id="3.6.1.9" evidence="4"/>
<dbReference type="SUPFAM" id="SSF52972">
    <property type="entry name" value="ITPase-like"/>
    <property type="match status" value="1"/>
</dbReference>
<comment type="cofactor">
    <cofactor evidence="1 4">
        <name>a divalent metal cation</name>
        <dbReference type="ChEBI" id="CHEBI:60240"/>
    </cofactor>
</comment>
<protein>
    <recommendedName>
        <fullName evidence="4">Nucleoside triphosphate pyrophosphatase</fullName>
        <ecNumber evidence="4">3.6.1.9</ecNumber>
    </recommendedName>
    <alternativeName>
        <fullName evidence="4">Nucleotide pyrophosphatase</fullName>
        <shortName evidence="4">Nucleotide PPase</shortName>
    </alternativeName>
</protein>
<dbReference type="NCBIfam" id="NF003141">
    <property type="entry name" value="PRK04056.1"/>
    <property type="match status" value="1"/>
</dbReference>
<dbReference type="NCBIfam" id="TIGR00172">
    <property type="entry name" value="maf"/>
    <property type="match status" value="1"/>
</dbReference>
<reference evidence="5 6" key="1">
    <citation type="submission" date="2016-02" db="EMBL/GenBank/DDBJ databases">
        <authorList>
            <consortium name="Pathogen Informatics"/>
        </authorList>
    </citation>
    <scope>NUCLEOTIDE SEQUENCE [LARGE SCALE GENOMIC DNA]</scope>
    <source>
        <strain evidence="5 6">RC20</strain>
    </source>
</reference>
<dbReference type="InterPro" id="IPR029001">
    <property type="entry name" value="ITPase-like_fam"/>
</dbReference>
<gene>
    <name evidence="5" type="primary">yhdE</name>
    <name evidence="5" type="ORF">ERS672216_00668</name>
</gene>
<dbReference type="OrthoDB" id="5339137at2"/>
<dbReference type="PANTHER" id="PTHR43213:SF5">
    <property type="entry name" value="BIFUNCTIONAL DTTP_UTP PYROPHOSPHATASE_METHYLTRANSFERASE PROTEIN-RELATED"/>
    <property type="match status" value="1"/>
</dbReference>